<dbReference type="STRING" id="454194.PYK22_02081"/>
<name>A0A0B6WY87_9BACT</name>
<dbReference type="SUPFAM" id="SSF51735">
    <property type="entry name" value="NAD(P)-binding Rossmann-fold domains"/>
    <property type="match status" value="1"/>
</dbReference>
<dbReference type="GO" id="GO:0000166">
    <property type="term" value="F:nucleotide binding"/>
    <property type="evidence" value="ECO:0007669"/>
    <property type="project" value="InterPro"/>
</dbReference>
<dbReference type="Pfam" id="PF01408">
    <property type="entry name" value="GFO_IDH_MocA"/>
    <property type="match status" value="1"/>
</dbReference>
<dbReference type="EMBL" id="CBXV010000007">
    <property type="protein sequence ID" value="CDM66071.1"/>
    <property type="molecule type" value="Genomic_DNA"/>
</dbReference>
<sequence>MSRRITVGVIGCGYWGPNLIRNFVENEAAELSWICDRDARRLEMVGRRYPFARRTRDYGELLADARLDAVAIATPVATHYEFARAALRAGKHVLVEKPFTTSVREAEDLIGLAERGGLVLMVDHTFVYTGAVRKIKEIVERGELGELLYFDSVRINLGIFQTDVNVVWDLAPHDLSIMDYVVGRDPLAVVANGSCHIEQGIENIAYVMLRFDDSFIAHFHFNWLSPVKIRRTLIAGSRRMIVYDDIEPTEKVRVYDKGVTREVNGDKETAYQTLVSYRTGDVWVPKLDSTEALKHVCAEFLSAIGEKRRPLTDGEAGLRVVRLLEAAQTSIASGGQPVRLR</sequence>
<dbReference type="AlphaFoldDB" id="A0A0B6WY87"/>
<dbReference type="Gene3D" id="3.30.360.10">
    <property type="entry name" value="Dihydrodipicolinate Reductase, domain 2"/>
    <property type="match status" value="1"/>
</dbReference>
<dbReference type="InterPro" id="IPR036291">
    <property type="entry name" value="NAD(P)-bd_dom_sf"/>
</dbReference>
<dbReference type="RefSeq" id="WP_041976938.1">
    <property type="nucleotide sequence ID" value="NZ_CBXV010000007.1"/>
</dbReference>
<proteinExistence type="predicted"/>
<evidence type="ECO:0000313" key="3">
    <source>
        <dbReference type="EMBL" id="CDM66071.1"/>
    </source>
</evidence>
<dbReference type="Pfam" id="PF22725">
    <property type="entry name" value="GFO_IDH_MocA_C3"/>
    <property type="match status" value="1"/>
</dbReference>
<dbReference type="InterPro" id="IPR051450">
    <property type="entry name" value="Gfo/Idh/MocA_Oxidoreductases"/>
</dbReference>
<evidence type="ECO:0000313" key="4">
    <source>
        <dbReference type="Proteomes" id="UP000031518"/>
    </source>
</evidence>
<feature type="domain" description="Gfo/Idh/MocA-like oxidoreductase N-terminal" evidence="1">
    <location>
        <begin position="5"/>
        <end position="124"/>
    </location>
</feature>
<evidence type="ECO:0000259" key="2">
    <source>
        <dbReference type="Pfam" id="PF22725"/>
    </source>
</evidence>
<dbReference type="PANTHER" id="PTHR43377">
    <property type="entry name" value="BILIVERDIN REDUCTASE A"/>
    <property type="match status" value="1"/>
</dbReference>
<dbReference type="OrthoDB" id="9815825at2"/>
<feature type="domain" description="GFO/IDH/MocA-like oxidoreductase" evidence="2">
    <location>
        <begin position="132"/>
        <end position="241"/>
    </location>
</feature>
<evidence type="ECO:0000259" key="1">
    <source>
        <dbReference type="Pfam" id="PF01408"/>
    </source>
</evidence>
<keyword evidence="4" id="KW-1185">Reference proteome</keyword>
<dbReference type="PANTHER" id="PTHR43377:SF6">
    <property type="entry name" value="GFO_IDH_MOCA-LIKE OXIDOREDUCTASE N-TERMINAL DOMAIN-CONTAINING PROTEIN"/>
    <property type="match status" value="1"/>
</dbReference>
<dbReference type="Proteomes" id="UP000031518">
    <property type="component" value="Unassembled WGS sequence"/>
</dbReference>
<dbReference type="SUPFAM" id="SSF55347">
    <property type="entry name" value="Glyceraldehyde-3-phosphate dehydrogenase-like, C-terminal domain"/>
    <property type="match status" value="1"/>
</dbReference>
<reference evidence="3 4" key="2">
    <citation type="submission" date="2015-01" db="EMBL/GenBank/DDBJ databases">
        <title>Complete genome sequence of Pyrinomonas methylaliphatogenes type strain K22T.</title>
        <authorList>
            <person name="Lee K.C.Y."/>
            <person name="Power J.F."/>
            <person name="Dunfield P.F."/>
            <person name="Morgan X.C."/>
            <person name="Huttenhower C."/>
            <person name="Stott M.B."/>
        </authorList>
    </citation>
    <scope>NUCLEOTIDE SEQUENCE [LARGE SCALE GENOMIC DNA]</scope>
    <source>
        <strain evidence="3 4">K22</strain>
    </source>
</reference>
<dbReference type="InterPro" id="IPR055170">
    <property type="entry name" value="GFO_IDH_MocA-like_dom"/>
</dbReference>
<protein>
    <submittedName>
        <fullName evidence="3">Predicted dehydrogenase</fullName>
    </submittedName>
</protein>
<reference evidence="3 4" key="1">
    <citation type="submission" date="2013-12" db="EMBL/GenBank/DDBJ databases">
        <authorList>
            <person name="Stott M."/>
        </authorList>
    </citation>
    <scope>NUCLEOTIDE SEQUENCE [LARGE SCALE GENOMIC DNA]</scope>
    <source>
        <strain evidence="3 4">K22</strain>
    </source>
</reference>
<dbReference type="Gene3D" id="3.40.50.720">
    <property type="entry name" value="NAD(P)-binding Rossmann-like Domain"/>
    <property type="match status" value="1"/>
</dbReference>
<accession>A0A0B6WY87</accession>
<organism evidence="3 4">
    <name type="scientific">Pyrinomonas methylaliphatogenes</name>
    <dbReference type="NCBI Taxonomy" id="454194"/>
    <lineage>
        <taxon>Bacteria</taxon>
        <taxon>Pseudomonadati</taxon>
        <taxon>Acidobacteriota</taxon>
        <taxon>Blastocatellia</taxon>
        <taxon>Blastocatellales</taxon>
        <taxon>Pyrinomonadaceae</taxon>
        <taxon>Pyrinomonas</taxon>
    </lineage>
</organism>
<dbReference type="InterPro" id="IPR000683">
    <property type="entry name" value="Gfo/Idh/MocA-like_OxRdtase_N"/>
</dbReference>
<gene>
    <name evidence="3" type="ORF">PYK22_02081</name>
</gene>